<sequence>MRKFLTAVTGLCALTLATPAAAEDVSKATGPEIPVWEISFGPDGLAGPGGDILRAEIEKAQFVALGEDHGFADAPELGRGLATEMKKHGRTYHAVEIGPWSNKAVQQALRTDGVTGVATLVAGKPIALPFVSNREDALLANDFAEPEGAVDLWGIDQEFIGAPTILLEELKVMAPNAAAREAANSLLQKDLTAVAAADQGSLLMLSAPPATFAELRAKFTGSPEAQDIIDSLARSAAIYQHNNAGRYFANNADRIALIHGLFLQQYHEAEEPAPRVLLKMGAYHLGRGTTPTKMFDIGSLLPGLAAANKMQSLHIAFSGLGGEQLTMRPSPEGYTQVKTVDDKIITPILEAAQIDSARIGDTGHYLIPLEPIRRRLESKGINDLSTFGKFVVLGFDYIVTTKAAKAATPMGE</sequence>
<protein>
    <recommendedName>
        <fullName evidence="4">Erythromycin esterase</fullName>
    </recommendedName>
</protein>
<evidence type="ECO:0000313" key="2">
    <source>
        <dbReference type="EMBL" id="QTD55819.1"/>
    </source>
</evidence>
<name>A0ABX7T2N8_9SPHN</name>
<keyword evidence="3" id="KW-1185">Reference proteome</keyword>
<gene>
    <name evidence="2" type="ORF">J4G78_16770</name>
</gene>
<proteinExistence type="predicted"/>
<feature type="signal peptide" evidence="1">
    <location>
        <begin position="1"/>
        <end position="22"/>
    </location>
</feature>
<evidence type="ECO:0000313" key="3">
    <source>
        <dbReference type="Proteomes" id="UP000663923"/>
    </source>
</evidence>
<accession>A0ABX7T2N8</accession>
<dbReference type="RefSeq" id="WP_207987643.1">
    <property type="nucleotide sequence ID" value="NZ_CP071794.1"/>
</dbReference>
<evidence type="ECO:0008006" key="4">
    <source>
        <dbReference type="Google" id="ProtNLM"/>
    </source>
</evidence>
<evidence type="ECO:0000256" key="1">
    <source>
        <dbReference type="SAM" id="SignalP"/>
    </source>
</evidence>
<dbReference type="Proteomes" id="UP000663923">
    <property type="component" value="Chromosome"/>
</dbReference>
<reference evidence="2 3" key="1">
    <citation type="submission" date="2021-03" db="EMBL/GenBank/DDBJ databases">
        <title>Complete genome of Parasphingorhabdus_sp.JHSY0214.</title>
        <authorList>
            <person name="Yoo J.H."/>
            <person name="Bae J.W."/>
        </authorList>
    </citation>
    <scope>NUCLEOTIDE SEQUENCE [LARGE SCALE GENOMIC DNA]</scope>
    <source>
        <strain evidence="2 3">JHSY0214</strain>
    </source>
</reference>
<organism evidence="2 3">
    <name type="scientific">Parasphingorhabdus cellanae</name>
    <dbReference type="NCBI Taxonomy" id="2806553"/>
    <lineage>
        <taxon>Bacteria</taxon>
        <taxon>Pseudomonadati</taxon>
        <taxon>Pseudomonadota</taxon>
        <taxon>Alphaproteobacteria</taxon>
        <taxon>Sphingomonadales</taxon>
        <taxon>Sphingomonadaceae</taxon>
        <taxon>Parasphingorhabdus</taxon>
    </lineage>
</organism>
<dbReference type="EMBL" id="CP071794">
    <property type="protein sequence ID" value="QTD55819.1"/>
    <property type="molecule type" value="Genomic_DNA"/>
</dbReference>
<feature type="chain" id="PRO_5045383970" description="Erythromycin esterase" evidence="1">
    <location>
        <begin position="23"/>
        <end position="412"/>
    </location>
</feature>
<keyword evidence="1" id="KW-0732">Signal</keyword>